<evidence type="ECO:0000313" key="7">
    <source>
        <dbReference type="EMBL" id="KXZ71199.1"/>
    </source>
</evidence>
<accession>A0A150HW10</accession>
<evidence type="ECO:0000256" key="3">
    <source>
        <dbReference type="ARBA" id="ARBA00023136"/>
    </source>
</evidence>
<dbReference type="PATRIC" id="fig|52133.19.peg.1463"/>
<dbReference type="InterPro" id="IPR007450">
    <property type="entry name" value="BamE_dom"/>
</dbReference>
<dbReference type="SUPFAM" id="SSF103088">
    <property type="entry name" value="OmpA-like"/>
    <property type="match status" value="1"/>
</dbReference>
<evidence type="ECO:0000313" key="8">
    <source>
        <dbReference type="Proteomes" id="UP000075544"/>
    </source>
</evidence>
<dbReference type="InterPro" id="IPR006665">
    <property type="entry name" value="OmpA-like"/>
</dbReference>
<comment type="caution">
    <text evidence="7">The sequence shown here is derived from an EMBL/GenBank/DDBJ whole genome shotgun (WGS) entry which is preliminary data.</text>
</comment>
<dbReference type="PANTHER" id="PTHR30329:SF21">
    <property type="entry name" value="LIPOPROTEIN YIAD-RELATED"/>
    <property type="match status" value="1"/>
</dbReference>
<dbReference type="PROSITE" id="PS51123">
    <property type="entry name" value="OMPA_2"/>
    <property type="match status" value="1"/>
</dbReference>
<dbReference type="Proteomes" id="UP000075544">
    <property type="component" value="Unassembled WGS sequence"/>
</dbReference>
<organism evidence="7 8">
    <name type="scientific">Acinetobacter venetianus</name>
    <dbReference type="NCBI Taxonomy" id="52133"/>
    <lineage>
        <taxon>Bacteria</taxon>
        <taxon>Pseudomonadati</taxon>
        <taxon>Pseudomonadota</taxon>
        <taxon>Gammaproteobacteria</taxon>
        <taxon>Moraxellales</taxon>
        <taxon>Moraxellaceae</taxon>
        <taxon>Acinetobacter</taxon>
    </lineage>
</organism>
<dbReference type="CDD" id="cd07185">
    <property type="entry name" value="OmpA_C-like"/>
    <property type="match status" value="1"/>
</dbReference>
<dbReference type="PANTHER" id="PTHR30329">
    <property type="entry name" value="STATOR ELEMENT OF FLAGELLAR MOTOR COMPLEX"/>
    <property type="match status" value="1"/>
</dbReference>
<protein>
    <submittedName>
        <fullName evidence="7">Outer membrane protein A</fullName>
    </submittedName>
</protein>
<dbReference type="Pfam" id="PF04355">
    <property type="entry name" value="BamE"/>
    <property type="match status" value="1"/>
</dbReference>
<keyword evidence="4" id="KW-0998">Cell outer membrane</keyword>
<name>A0A150HW10_9GAMM</name>
<reference evidence="7 8" key="1">
    <citation type="journal article" date="2016" name="Sci. Rep.">
        <title>Genomic and phenotypic characterization of the species Acinetobacter venetianus.</title>
        <authorList>
            <person name="Fondi M."/>
            <person name="Maida I."/>
            <person name="Perrin E."/>
            <person name="Orlandini V."/>
            <person name="La Torre L."/>
            <person name="Bosi E."/>
            <person name="Negroni A."/>
            <person name="Zanaroli G."/>
            <person name="Fava F."/>
            <person name="Decorosi F."/>
            <person name="Giovannetti L."/>
            <person name="Viti C."/>
            <person name="Vaneechoutte M."/>
            <person name="Dijkshoorn L."/>
            <person name="Fani R."/>
        </authorList>
    </citation>
    <scope>NUCLEOTIDE SEQUENCE [LARGE SCALE GENOMIC DNA]</scope>
    <source>
        <strain evidence="7 8">LUH13518</strain>
    </source>
</reference>
<comment type="subcellular location">
    <subcellularLocation>
        <location evidence="1">Cell outer membrane</location>
    </subcellularLocation>
</comment>
<dbReference type="PRINTS" id="PR01021">
    <property type="entry name" value="OMPADOMAIN"/>
</dbReference>
<dbReference type="RefSeq" id="WP_061524523.1">
    <property type="nucleotide sequence ID" value="NZ_JRHX01000039.1"/>
</dbReference>
<dbReference type="GO" id="GO:0009279">
    <property type="term" value="C:cell outer membrane"/>
    <property type="evidence" value="ECO:0007669"/>
    <property type="project" value="UniProtKB-SubCell"/>
</dbReference>
<dbReference type="InterPro" id="IPR050330">
    <property type="entry name" value="Bact_OuterMem_StrucFunc"/>
</dbReference>
<dbReference type="Gene3D" id="3.30.1450.10">
    <property type="match status" value="1"/>
</dbReference>
<dbReference type="InterPro" id="IPR037873">
    <property type="entry name" value="BamE-like"/>
</dbReference>
<keyword evidence="2" id="KW-0732">Signal</keyword>
<dbReference type="Gene3D" id="3.30.1330.60">
    <property type="entry name" value="OmpA-like domain"/>
    <property type="match status" value="1"/>
</dbReference>
<evidence type="ECO:0000256" key="4">
    <source>
        <dbReference type="ARBA" id="ARBA00023237"/>
    </source>
</evidence>
<dbReference type="PROSITE" id="PS51257">
    <property type="entry name" value="PROKAR_LIPOPROTEIN"/>
    <property type="match status" value="1"/>
</dbReference>
<dbReference type="InterPro" id="IPR036737">
    <property type="entry name" value="OmpA-like_sf"/>
</dbReference>
<gene>
    <name evidence="7" type="primary">ompA</name>
    <name evidence="7" type="ORF">AVENLUH13518_01441</name>
</gene>
<dbReference type="AlphaFoldDB" id="A0A150HW10"/>
<evidence type="ECO:0000256" key="5">
    <source>
        <dbReference type="PROSITE-ProRule" id="PRU00473"/>
    </source>
</evidence>
<proteinExistence type="predicted"/>
<keyword evidence="3 5" id="KW-0472">Membrane</keyword>
<dbReference type="InterPro" id="IPR006664">
    <property type="entry name" value="OMP_bac"/>
</dbReference>
<feature type="domain" description="OmpA-like" evidence="6">
    <location>
        <begin position="145"/>
        <end position="273"/>
    </location>
</feature>
<evidence type="ECO:0000259" key="6">
    <source>
        <dbReference type="PROSITE" id="PS51123"/>
    </source>
</evidence>
<evidence type="ECO:0000256" key="1">
    <source>
        <dbReference type="ARBA" id="ARBA00004442"/>
    </source>
</evidence>
<sequence>MKNLLMICLFAGVVTGCSTGTLITKEGTTDNPKWHKADDVVFNKDLGTFPNLQSLSQVRQGMTKDQLYELIGRPQYDDGWRPREWNYLFHFNTPGQGENDITTCQFKVLFDQKMFANSFYWNPVHPKDAVCPPPSKPIKEPEEKVSVKRYTLGADALFVFDKRDLQGLNPKGKHDLDTLLLELKKFKEINSIRILGYTDILGSDEYNQKLSKDRAELIKEYFTYHGVNNGIITAIGKGPENPIVQCGSNLARTELIDCLAPNRRVVIEVDGFIEERLKKLD</sequence>
<dbReference type="Pfam" id="PF00691">
    <property type="entry name" value="OmpA"/>
    <property type="match status" value="1"/>
</dbReference>
<dbReference type="EMBL" id="JRHX01000039">
    <property type="protein sequence ID" value="KXZ71199.1"/>
    <property type="molecule type" value="Genomic_DNA"/>
</dbReference>
<evidence type="ECO:0000256" key="2">
    <source>
        <dbReference type="ARBA" id="ARBA00022729"/>
    </source>
</evidence>